<feature type="region of interest" description="Disordered" evidence="17">
    <location>
        <begin position="1"/>
        <end position="66"/>
    </location>
</feature>
<evidence type="ECO:0000256" key="12">
    <source>
        <dbReference type="ARBA" id="ARBA00023242"/>
    </source>
</evidence>
<evidence type="ECO:0000256" key="10">
    <source>
        <dbReference type="ARBA" id="ARBA00023027"/>
    </source>
</evidence>
<name>A0A1X6NQA9_PORUM</name>
<dbReference type="InterPro" id="IPR036930">
    <property type="entry name" value="WGR_dom_sf"/>
</dbReference>
<dbReference type="PROSITE" id="PS51059">
    <property type="entry name" value="PARP_CATALYTIC"/>
    <property type="match status" value="1"/>
</dbReference>
<comment type="subcellular location">
    <subcellularLocation>
        <location evidence="1">Nucleus</location>
    </subcellularLocation>
</comment>
<dbReference type="GO" id="GO:0070212">
    <property type="term" value="P:protein poly-ADP-ribosylation"/>
    <property type="evidence" value="ECO:0007669"/>
    <property type="project" value="TreeGrafter"/>
</dbReference>
<dbReference type="PROSITE" id="PS51060">
    <property type="entry name" value="PARP_ALPHA_HD"/>
    <property type="match status" value="1"/>
</dbReference>
<evidence type="ECO:0000259" key="19">
    <source>
        <dbReference type="PROSITE" id="PS51060"/>
    </source>
</evidence>
<evidence type="ECO:0000256" key="16">
    <source>
        <dbReference type="SAM" id="Coils"/>
    </source>
</evidence>
<dbReference type="SUPFAM" id="SSF47587">
    <property type="entry name" value="Domain of poly(ADP-ribose) polymerase"/>
    <property type="match status" value="1"/>
</dbReference>
<dbReference type="InterPro" id="IPR004102">
    <property type="entry name" value="Poly(ADP-ribose)pol_reg_dom"/>
</dbReference>
<dbReference type="GO" id="GO:0003950">
    <property type="term" value="F:NAD+ poly-ADP-ribosyltransferase activity"/>
    <property type="evidence" value="ECO:0007669"/>
    <property type="project" value="UniProtKB-UniRule"/>
</dbReference>
<evidence type="ECO:0000259" key="18">
    <source>
        <dbReference type="PROSITE" id="PS51059"/>
    </source>
</evidence>
<dbReference type="OrthoDB" id="2017365at2759"/>
<dbReference type="Gene3D" id="2.20.140.10">
    <property type="entry name" value="WGR domain"/>
    <property type="match status" value="1"/>
</dbReference>
<comment type="similarity">
    <text evidence="13">Belongs to the ARTD/PARP family.</text>
</comment>
<dbReference type="Pfam" id="PF05406">
    <property type="entry name" value="WGR"/>
    <property type="match status" value="1"/>
</dbReference>
<dbReference type="InterPro" id="IPR050800">
    <property type="entry name" value="ARTD/PARP"/>
</dbReference>
<dbReference type="Proteomes" id="UP000218209">
    <property type="component" value="Unassembled WGS sequence"/>
</dbReference>
<evidence type="ECO:0000256" key="3">
    <source>
        <dbReference type="ARBA" id="ARBA00022679"/>
    </source>
</evidence>
<organism evidence="21 22">
    <name type="scientific">Porphyra umbilicalis</name>
    <name type="common">Purple laver</name>
    <name type="synonym">Red alga</name>
    <dbReference type="NCBI Taxonomy" id="2786"/>
    <lineage>
        <taxon>Eukaryota</taxon>
        <taxon>Rhodophyta</taxon>
        <taxon>Bangiophyceae</taxon>
        <taxon>Bangiales</taxon>
        <taxon>Bangiaceae</taxon>
        <taxon>Porphyra</taxon>
    </lineage>
</organism>
<protein>
    <recommendedName>
        <fullName evidence="15">Poly [ADP-ribose] polymerase</fullName>
        <shortName evidence="15">PARP</shortName>
        <ecNumber evidence="15">2.4.2.-</ecNumber>
    </recommendedName>
</protein>
<dbReference type="PANTHER" id="PTHR10459">
    <property type="entry name" value="DNA LIGASE"/>
    <property type="match status" value="1"/>
</dbReference>
<evidence type="ECO:0000256" key="13">
    <source>
        <dbReference type="ARBA" id="ARBA00024347"/>
    </source>
</evidence>
<dbReference type="Gene3D" id="3.90.228.10">
    <property type="match status" value="1"/>
</dbReference>
<evidence type="ECO:0000256" key="4">
    <source>
        <dbReference type="ARBA" id="ARBA00022695"/>
    </source>
</evidence>
<evidence type="ECO:0000259" key="20">
    <source>
        <dbReference type="PROSITE" id="PS51977"/>
    </source>
</evidence>
<keyword evidence="9" id="KW-0862">Zinc</keyword>
<evidence type="ECO:0000256" key="1">
    <source>
        <dbReference type="ARBA" id="ARBA00004123"/>
    </source>
</evidence>
<evidence type="ECO:0000313" key="21">
    <source>
        <dbReference type="EMBL" id="OSX70772.1"/>
    </source>
</evidence>
<feature type="domain" description="PARP catalytic" evidence="18">
    <location>
        <begin position="425"/>
        <end position="637"/>
    </location>
</feature>
<keyword evidence="2 15" id="KW-0328">Glycosyltransferase</keyword>
<keyword evidence="7" id="KW-0013">ADP-ribosylation</keyword>
<keyword evidence="16" id="KW-0175">Coiled coil</keyword>
<dbReference type="GO" id="GO:0005730">
    <property type="term" value="C:nucleolus"/>
    <property type="evidence" value="ECO:0007669"/>
    <property type="project" value="TreeGrafter"/>
</dbReference>
<dbReference type="InterPro" id="IPR008893">
    <property type="entry name" value="WGR_domain"/>
</dbReference>
<dbReference type="GO" id="GO:0003677">
    <property type="term" value="F:DNA binding"/>
    <property type="evidence" value="ECO:0007669"/>
    <property type="project" value="UniProtKB-KW"/>
</dbReference>
<dbReference type="GO" id="GO:0035861">
    <property type="term" value="C:site of double-strand break"/>
    <property type="evidence" value="ECO:0007669"/>
    <property type="project" value="TreeGrafter"/>
</dbReference>
<dbReference type="AlphaFoldDB" id="A0A1X6NQA9"/>
<evidence type="ECO:0000256" key="17">
    <source>
        <dbReference type="SAM" id="MobiDB-lite"/>
    </source>
</evidence>
<evidence type="ECO:0000256" key="8">
    <source>
        <dbReference type="ARBA" id="ARBA00022771"/>
    </source>
</evidence>
<dbReference type="CDD" id="cd01437">
    <property type="entry name" value="parp_like"/>
    <property type="match status" value="1"/>
</dbReference>
<proteinExistence type="inferred from homology"/>
<dbReference type="PROSITE" id="PS51977">
    <property type="entry name" value="WGR"/>
    <property type="match status" value="1"/>
</dbReference>
<reference evidence="21 22" key="1">
    <citation type="submission" date="2017-03" db="EMBL/GenBank/DDBJ databases">
        <title>WGS assembly of Porphyra umbilicalis.</title>
        <authorList>
            <person name="Brawley S.H."/>
            <person name="Blouin N.A."/>
            <person name="Ficko-Blean E."/>
            <person name="Wheeler G.L."/>
            <person name="Lohr M."/>
            <person name="Goodson H.V."/>
            <person name="Jenkins J.W."/>
            <person name="Blaby-Haas C.E."/>
            <person name="Helliwell K.E."/>
            <person name="Chan C."/>
            <person name="Marriage T."/>
            <person name="Bhattacharya D."/>
            <person name="Klein A.S."/>
            <person name="Badis Y."/>
            <person name="Brodie J."/>
            <person name="Cao Y."/>
            <person name="Collen J."/>
            <person name="Dittami S.M."/>
            <person name="Gachon C.M."/>
            <person name="Green B.R."/>
            <person name="Karpowicz S."/>
            <person name="Kim J.W."/>
            <person name="Kudahl U."/>
            <person name="Lin S."/>
            <person name="Michel G."/>
            <person name="Mittag M."/>
            <person name="Olson B.J."/>
            <person name="Pangilinan J."/>
            <person name="Peng Y."/>
            <person name="Qiu H."/>
            <person name="Shu S."/>
            <person name="Singer J.T."/>
            <person name="Smith A.G."/>
            <person name="Sprecher B.N."/>
            <person name="Wagner V."/>
            <person name="Wang W."/>
            <person name="Wang Z.-Y."/>
            <person name="Yan J."/>
            <person name="Yarish C."/>
            <person name="Zoeuner-Riek S."/>
            <person name="Zhuang Y."/>
            <person name="Zou Y."/>
            <person name="Lindquist E.A."/>
            <person name="Grimwood J."/>
            <person name="Barry K."/>
            <person name="Rokhsar D.S."/>
            <person name="Schmutz J."/>
            <person name="Stiller J.W."/>
            <person name="Grossman A.R."/>
            <person name="Prochnik S.E."/>
        </authorList>
    </citation>
    <scope>NUCLEOTIDE SEQUENCE [LARGE SCALE GENOMIC DNA]</scope>
    <source>
        <strain evidence="21">4086291</strain>
    </source>
</reference>
<dbReference type="GO" id="GO:0008270">
    <property type="term" value="F:zinc ion binding"/>
    <property type="evidence" value="ECO:0007669"/>
    <property type="project" value="UniProtKB-KW"/>
</dbReference>
<gene>
    <name evidence="21" type="ORF">BU14_0671s0001</name>
</gene>
<sequence length="637" mass="66498">MVNKRAVPAAAAPAAAAPAAAPPRKMVNKRAAAATVAAAAAPTPPAAAAPPQPPTRAAPRRAVAKRGAAAAAKAASAAAAAPTAPTPPAAVAATAAPAAAPVKAVSKRGAAAKKGAAPKKGAPVAAPAVAAAVAPAAAKTFSVDPAVPGGSSKVVVGEFNAVLNQTQVDDNANKFYRIQVLRSAVGPPAFWCWTHWGRVGEDGQSKLLQSTDQDGAEREFRSKFTAKTGNKWGADPFVPKNKKYTLIEVEADEVDPKVAAALASVGAGAAARSAAAAAVEAEELETKLPLETLNLMQLMFDDGMMRDAMRALDIDVEKMPLGMLSQAQVARGYAVLEEIQELLDDGSTSRSEFARLTSAFYTVIPHSFGRRKPPLIDSAAALRAKYDMVAVLQDIEQAQSLAASAQKEKERLAALGGIVKQKVPHPLDLKAASLKATIAPLPPGDVERDVIERYFHATASRLRLLDIFRVDRAGEAARFAAHDGTGNRRLLFHGTNVAVAAAITSSGLRIMPHSGGRVGRGVYLASECDKSAGYLQCAGDGRGVMFLAEGVFGREKHITTDDSSLVAAPPGFDSVVALGQQNPPTAKDTTLMLDGKPVLVPQAKPEPTGVQSNFWQNEFLCYQESQVRLRYILVVKR</sequence>
<evidence type="ECO:0000256" key="11">
    <source>
        <dbReference type="ARBA" id="ARBA00023125"/>
    </source>
</evidence>
<dbReference type="GO" id="GO:0016779">
    <property type="term" value="F:nucleotidyltransferase activity"/>
    <property type="evidence" value="ECO:0007669"/>
    <property type="project" value="UniProtKB-KW"/>
</dbReference>
<dbReference type="EC" id="2.4.2.-" evidence="15"/>
<feature type="compositionally biased region" description="Low complexity" evidence="17">
    <location>
        <begin position="8"/>
        <end position="41"/>
    </location>
</feature>
<keyword evidence="4" id="KW-0548">Nucleotidyltransferase</keyword>
<dbReference type="GO" id="GO:1990404">
    <property type="term" value="F:NAD+-protein mono-ADP-ribosyltransferase activity"/>
    <property type="evidence" value="ECO:0007669"/>
    <property type="project" value="TreeGrafter"/>
</dbReference>
<evidence type="ECO:0000256" key="14">
    <source>
        <dbReference type="ARBA" id="ARBA00033987"/>
    </source>
</evidence>
<dbReference type="Gene3D" id="1.20.142.10">
    <property type="entry name" value="Poly(ADP-ribose) polymerase, regulatory domain"/>
    <property type="match status" value="1"/>
</dbReference>
<accession>A0A1X6NQA9</accession>
<evidence type="ECO:0000256" key="2">
    <source>
        <dbReference type="ARBA" id="ARBA00022676"/>
    </source>
</evidence>
<dbReference type="InterPro" id="IPR012317">
    <property type="entry name" value="Poly(ADP-ribose)pol_cat_dom"/>
</dbReference>
<feature type="domain" description="WGR" evidence="20">
    <location>
        <begin position="151"/>
        <end position="244"/>
    </location>
</feature>
<dbReference type="FunFam" id="1.20.142.10:FF:000002">
    <property type="entry name" value="Poly [ADP-ribose] polymerase"/>
    <property type="match status" value="1"/>
</dbReference>
<dbReference type="SUPFAM" id="SSF56399">
    <property type="entry name" value="ADP-ribosylation"/>
    <property type="match status" value="1"/>
</dbReference>
<dbReference type="Pfam" id="PF00644">
    <property type="entry name" value="PARP"/>
    <property type="match status" value="1"/>
</dbReference>
<evidence type="ECO:0000256" key="7">
    <source>
        <dbReference type="ARBA" id="ARBA00022765"/>
    </source>
</evidence>
<keyword evidence="10 15" id="KW-0520">NAD</keyword>
<keyword evidence="8" id="KW-0863">Zinc-finger</keyword>
<dbReference type="InterPro" id="IPR036616">
    <property type="entry name" value="Poly(ADP-ribose)pol_reg_dom_sf"/>
</dbReference>
<evidence type="ECO:0000256" key="6">
    <source>
        <dbReference type="ARBA" id="ARBA00022737"/>
    </source>
</evidence>
<keyword evidence="6" id="KW-0677">Repeat</keyword>
<evidence type="ECO:0000313" key="22">
    <source>
        <dbReference type="Proteomes" id="UP000218209"/>
    </source>
</evidence>
<dbReference type="GO" id="GO:0006302">
    <property type="term" value="P:double-strand break repair"/>
    <property type="evidence" value="ECO:0007669"/>
    <property type="project" value="TreeGrafter"/>
</dbReference>
<feature type="compositionally biased region" description="Pro residues" evidence="17">
    <location>
        <begin position="42"/>
        <end position="56"/>
    </location>
</feature>
<dbReference type="EMBL" id="KV919212">
    <property type="protein sequence ID" value="OSX70772.1"/>
    <property type="molecule type" value="Genomic_DNA"/>
</dbReference>
<dbReference type="PANTHER" id="PTHR10459:SF66">
    <property type="entry name" value="PROTEIN MONO-ADP-RIBOSYLTRANSFERASE PARP3"/>
    <property type="match status" value="1"/>
</dbReference>
<keyword evidence="3 15" id="KW-0808">Transferase</keyword>
<feature type="domain" description="PARP alpha-helical" evidence="19">
    <location>
        <begin position="285"/>
        <end position="403"/>
    </location>
</feature>
<comment type="catalytic activity">
    <reaction evidence="14">
        <text>NAD(+) + (ADP-D-ribosyl)n-acceptor = nicotinamide + (ADP-D-ribosyl)n+1-acceptor + H(+).</text>
        <dbReference type="EC" id="2.4.2.30"/>
    </reaction>
</comment>
<dbReference type="SMART" id="SM00773">
    <property type="entry name" value="WGR"/>
    <property type="match status" value="1"/>
</dbReference>
<keyword evidence="11" id="KW-0238">DNA-binding</keyword>
<evidence type="ECO:0000256" key="5">
    <source>
        <dbReference type="ARBA" id="ARBA00022723"/>
    </source>
</evidence>
<evidence type="ECO:0000256" key="9">
    <source>
        <dbReference type="ARBA" id="ARBA00022833"/>
    </source>
</evidence>
<evidence type="ECO:0000256" key="15">
    <source>
        <dbReference type="RuleBase" id="RU362114"/>
    </source>
</evidence>
<dbReference type="FunFam" id="2.20.140.10:FF:000001">
    <property type="entry name" value="Poly [ADP-ribose] polymerase"/>
    <property type="match status" value="1"/>
</dbReference>
<dbReference type="SUPFAM" id="SSF142921">
    <property type="entry name" value="WGR domain-like"/>
    <property type="match status" value="1"/>
</dbReference>
<keyword evidence="22" id="KW-1185">Reference proteome</keyword>
<feature type="coiled-coil region" evidence="16">
    <location>
        <begin position="388"/>
        <end position="415"/>
    </location>
</feature>
<dbReference type="Pfam" id="PF02877">
    <property type="entry name" value="PARP_reg"/>
    <property type="match status" value="1"/>
</dbReference>
<keyword evidence="5" id="KW-0479">Metal-binding</keyword>
<keyword evidence="12" id="KW-0539">Nucleus</keyword>